<gene>
    <name evidence="1" type="ORF">CWO92_09840</name>
</gene>
<comment type="caution">
    <text evidence="1">The sequence shown here is derived from an EMBL/GenBank/DDBJ whole genome shotgun (WGS) entry which is preliminary data.</text>
</comment>
<evidence type="ECO:0000313" key="2">
    <source>
        <dbReference type="Proteomes" id="UP000233440"/>
    </source>
</evidence>
<dbReference type="OrthoDB" id="7619731at2"/>
<dbReference type="Proteomes" id="UP000233440">
    <property type="component" value="Unassembled WGS sequence"/>
</dbReference>
<accession>A0A2N3LKC8</accession>
<organism evidence="1 2">
    <name type="scientific">Heyndrickxia camelliae</name>
    <dbReference type="NCBI Taxonomy" id="1707093"/>
    <lineage>
        <taxon>Bacteria</taxon>
        <taxon>Bacillati</taxon>
        <taxon>Bacillota</taxon>
        <taxon>Bacilli</taxon>
        <taxon>Bacillales</taxon>
        <taxon>Bacillaceae</taxon>
        <taxon>Heyndrickxia</taxon>
    </lineage>
</organism>
<sequence>MPTALKAIHSCLFKNGSYIDDEDERLIFAVEALLDKDISNEMLEGWITSISHTLEKIFKKDRYSLGFYRSRTNIMNFLKTLYFRLEFKEKGNTSRKLIYQIIKNWHDVIYVN</sequence>
<evidence type="ECO:0000313" key="1">
    <source>
        <dbReference type="EMBL" id="PKR85060.1"/>
    </source>
</evidence>
<dbReference type="RefSeq" id="WP_101354041.1">
    <property type="nucleotide sequence ID" value="NZ_PIQO01000006.1"/>
</dbReference>
<protein>
    <submittedName>
        <fullName evidence="1">Uncharacterized protein</fullName>
    </submittedName>
</protein>
<dbReference type="EMBL" id="PIQO01000006">
    <property type="protein sequence ID" value="PKR85060.1"/>
    <property type="molecule type" value="Genomic_DNA"/>
</dbReference>
<name>A0A2N3LKC8_9BACI</name>
<reference evidence="1 2" key="1">
    <citation type="submission" date="2017-11" db="EMBL/GenBank/DDBJ databases">
        <title>Bacillus camelliae sp. nov., isolated from pu'er tea.</title>
        <authorList>
            <person name="Niu L."/>
        </authorList>
    </citation>
    <scope>NUCLEOTIDE SEQUENCE [LARGE SCALE GENOMIC DNA]</scope>
    <source>
        <strain evidence="1 2">7578-1</strain>
    </source>
</reference>
<proteinExistence type="predicted"/>
<dbReference type="Pfam" id="PF10978">
    <property type="entry name" value="DUF2785"/>
    <property type="match status" value="1"/>
</dbReference>
<dbReference type="InterPro" id="IPR021247">
    <property type="entry name" value="DUF2785"/>
</dbReference>
<dbReference type="AlphaFoldDB" id="A0A2N3LKC8"/>
<keyword evidence="2" id="KW-1185">Reference proteome</keyword>